<evidence type="ECO:0000313" key="2">
    <source>
        <dbReference type="Proteomes" id="UP000783037"/>
    </source>
</evidence>
<name>A0A8T3VET7_9EURY</name>
<dbReference type="Proteomes" id="UP000783037">
    <property type="component" value="Unassembled WGS sequence"/>
</dbReference>
<sequence>MIIENKVKIQLKDDEIEEKRLLNIKEGKDECLINLANKIKADGGNGILDLYIQYGLIGLGGDSIHITATGIGININ</sequence>
<comment type="caution">
    <text evidence="1">The sequence shown here is derived from an EMBL/GenBank/DDBJ whole genome shotgun (WGS) entry which is preliminary data.</text>
</comment>
<dbReference type="AlphaFoldDB" id="A0A8T3VET7"/>
<organism evidence="1 2">
    <name type="scientific">Methanobrevibacter thaueri</name>
    <dbReference type="NCBI Taxonomy" id="190975"/>
    <lineage>
        <taxon>Archaea</taxon>
        <taxon>Methanobacteriati</taxon>
        <taxon>Methanobacteriota</taxon>
        <taxon>Methanomada group</taxon>
        <taxon>Methanobacteria</taxon>
        <taxon>Methanobacteriales</taxon>
        <taxon>Methanobacteriaceae</taxon>
        <taxon>Methanobrevibacter</taxon>
    </lineage>
</organism>
<accession>A0A8T3VET7</accession>
<proteinExistence type="predicted"/>
<evidence type="ECO:0000313" key="1">
    <source>
        <dbReference type="EMBL" id="MBE6501774.1"/>
    </source>
</evidence>
<reference evidence="1" key="1">
    <citation type="submission" date="2019-04" db="EMBL/GenBank/DDBJ databases">
        <title>Evolution of Biomass-Degrading Anaerobic Consortia Revealed by Metagenomics.</title>
        <authorList>
            <person name="Peng X."/>
        </authorList>
    </citation>
    <scope>NUCLEOTIDE SEQUENCE</scope>
    <source>
        <strain evidence="1">SIG18</strain>
    </source>
</reference>
<protein>
    <submittedName>
        <fullName evidence="1">Uncharacterized protein</fullName>
    </submittedName>
</protein>
<gene>
    <name evidence="1" type="ORF">E7Z79_04970</name>
</gene>
<dbReference type="EMBL" id="SUTK01000017">
    <property type="protein sequence ID" value="MBE6501774.1"/>
    <property type="molecule type" value="Genomic_DNA"/>
</dbReference>